<dbReference type="SUPFAM" id="SSF53822">
    <property type="entry name" value="Periplasmic binding protein-like I"/>
    <property type="match status" value="1"/>
</dbReference>
<dbReference type="OrthoDB" id="7170131at2"/>
<proteinExistence type="predicted"/>
<dbReference type="Gene3D" id="1.10.260.40">
    <property type="entry name" value="lambda repressor-like DNA-binding domains"/>
    <property type="match status" value="1"/>
</dbReference>
<dbReference type="Proteomes" id="UP000049222">
    <property type="component" value="Unassembled WGS sequence"/>
</dbReference>
<dbReference type="Pfam" id="PF13377">
    <property type="entry name" value="Peripla_BP_3"/>
    <property type="match status" value="1"/>
</dbReference>
<dbReference type="RefSeq" id="WP_055086935.1">
    <property type="nucleotide sequence ID" value="NZ_CXSU01000012.1"/>
</dbReference>
<dbReference type="InterPro" id="IPR046335">
    <property type="entry name" value="LacI/GalR-like_sensor"/>
</dbReference>
<dbReference type="CDD" id="cd01392">
    <property type="entry name" value="HTH_LacI"/>
    <property type="match status" value="1"/>
</dbReference>
<evidence type="ECO:0000313" key="6">
    <source>
        <dbReference type="Proteomes" id="UP000049222"/>
    </source>
</evidence>
<keyword evidence="3" id="KW-0804">Transcription</keyword>
<dbReference type="CDD" id="cd01575">
    <property type="entry name" value="PBP1_GntR"/>
    <property type="match status" value="1"/>
</dbReference>
<dbReference type="InterPro" id="IPR000843">
    <property type="entry name" value="HTH_LacI"/>
</dbReference>
<name>A0A0M6YQB6_9RHOB</name>
<dbReference type="Pfam" id="PF00356">
    <property type="entry name" value="LacI"/>
    <property type="match status" value="1"/>
</dbReference>
<keyword evidence="1" id="KW-0805">Transcription regulation</keyword>
<dbReference type="SUPFAM" id="SSF47413">
    <property type="entry name" value="lambda repressor-like DNA-binding domains"/>
    <property type="match status" value="1"/>
</dbReference>
<dbReference type="GO" id="GO:0000976">
    <property type="term" value="F:transcription cis-regulatory region binding"/>
    <property type="evidence" value="ECO:0007669"/>
    <property type="project" value="TreeGrafter"/>
</dbReference>
<evidence type="ECO:0000259" key="4">
    <source>
        <dbReference type="PROSITE" id="PS50932"/>
    </source>
</evidence>
<keyword evidence="2" id="KW-0238">DNA-binding</keyword>
<dbReference type="InterPro" id="IPR028082">
    <property type="entry name" value="Peripla_BP_I"/>
</dbReference>
<dbReference type="PANTHER" id="PTHR30146:SF33">
    <property type="entry name" value="TRANSCRIPTIONAL REGULATOR"/>
    <property type="match status" value="1"/>
</dbReference>
<evidence type="ECO:0000256" key="3">
    <source>
        <dbReference type="ARBA" id="ARBA00023163"/>
    </source>
</evidence>
<dbReference type="GO" id="GO:0003700">
    <property type="term" value="F:DNA-binding transcription factor activity"/>
    <property type="evidence" value="ECO:0007669"/>
    <property type="project" value="TreeGrafter"/>
</dbReference>
<sequence>MARRPRDTTSGIYAVAAEAGVSVMTVSRAMRGVEGVSSVRRDAILQIARRLNYVPNSAARALSQTNADLVGISVPNLLNDVFADVLQGMRGTIQRAGYSTVIDTTEYDAEVELRWVSRILSWRPAAMILTGIDHHPDLRPMLRDAGIPTLETWDFSSDPIDICVGLDHVAAGADVARYVQDLGYVRPAFVGARVGTDPRADARVRGLEQVWGGPIARAGAAPENAFRMGADGMRTLMADHAPDVVFFLNDLMAFGGMTVAAEMGLDVPGDIGIVGFNALGLNTVLPVPLTTVSTPRRQMGVMGARNLLARMHGVAGARAVALPVKVQPGGTTRPQGRRLQAGA</sequence>
<dbReference type="SMART" id="SM00354">
    <property type="entry name" value="HTH_LACI"/>
    <property type="match status" value="1"/>
</dbReference>
<accession>A0A0M6YQB6</accession>
<dbReference type="InterPro" id="IPR010982">
    <property type="entry name" value="Lambda_DNA-bd_dom_sf"/>
</dbReference>
<reference evidence="5 6" key="1">
    <citation type="submission" date="2015-07" db="EMBL/GenBank/DDBJ databases">
        <authorList>
            <person name="Noorani M."/>
        </authorList>
    </citation>
    <scope>NUCLEOTIDE SEQUENCE [LARGE SCALE GENOMIC DNA]</scope>
    <source>
        <strain evidence="5 6">CECT 7802</strain>
    </source>
</reference>
<dbReference type="EMBL" id="CXSU01000012">
    <property type="protein sequence ID" value="CTQ51196.1"/>
    <property type="molecule type" value="Genomic_DNA"/>
</dbReference>
<evidence type="ECO:0000256" key="2">
    <source>
        <dbReference type="ARBA" id="ARBA00023125"/>
    </source>
</evidence>
<dbReference type="PANTHER" id="PTHR30146">
    <property type="entry name" value="LACI-RELATED TRANSCRIPTIONAL REPRESSOR"/>
    <property type="match status" value="1"/>
</dbReference>
<evidence type="ECO:0000313" key="5">
    <source>
        <dbReference type="EMBL" id="CTQ51196.1"/>
    </source>
</evidence>
<dbReference type="STRING" id="420998.JDO7802_03235"/>
<dbReference type="PROSITE" id="PS50932">
    <property type="entry name" value="HTH_LACI_2"/>
    <property type="match status" value="1"/>
</dbReference>
<evidence type="ECO:0000256" key="1">
    <source>
        <dbReference type="ARBA" id="ARBA00023015"/>
    </source>
</evidence>
<dbReference type="AlphaFoldDB" id="A0A0M6YQB6"/>
<dbReference type="Gene3D" id="3.40.50.2300">
    <property type="match status" value="2"/>
</dbReference>
<protein>
    <submittedName>
        <fullName evidence="5">Gluconate utilization system GNT-I transcriptional repressor</fullName>
    </submittedName>
</protein>
<feature type="domain" description="HTH lacI-type" evidence="4">
    <location>
        <begin position="10"/>
        <end position="64"/>
    </location>
</feature>
<organism evidence="5 6">
    <name type="scientific">Jannaschia donghaensis</name>
    <dbReference type="NCBI Taxonomy" id="420998"/>
    <lineage>
        <taxon>Bacteria</taxon>
        <taxon>Pseudomonadati</taxon>
        <taxon>Pseudomonadota</taxon>
        <taxon>Alphaproteobacteria</taxon>
        <taxon>Rhodobacterales</taxon>
        <taxon>Roseobacteraceae</taxon>
        <taxon>Jannaschia</taxon>
    </lineage>
</organism>
<keyword evidence="6" id="KW-1185">Reference proteome</keyword>
<gene>
    <name evidence="5" type="primary">gntR_3</name>
    <name evidence="5" type="ORF">JDO7802_03235</name>
</gene>